<dbReference type="PaxDb" id="29760-VIT_00s0187g00140.t01"/>
<sequence>MINFTSLPSYSRLGVGPDGEVIDTFSYFVFGVFHLIFSAALDFGGIYHAEKLDSQNLILFYI</sequence>
<evidence type="ECO:0000256" key="1">
    <source>
        <dbReference type="SAM" id="Phobius"/>
    </source>
</evidence>
<keyword evidence="1" id="KW-0812">Transmembrane</keyword>
<dbReference type="STRING" id="29760.D7TRI0"/>
<dbReference type="HOGENOM" id="CLU_2908699_0_0_1"/>
<evidence type="ECO:0000313" key="3">
    <source>
        <dbReference type="Proteomes" id="UP000009183"/>
    </source>
</evidence>
<dbReference type="GO" id="GO:0009521">
    <property type="term" value="C:photosystem"/>
    <property type="evidence" value="ECO:0007669"/>
    <property type="project" value="InterPro"/>
</dbReference>
<dbReference type="Proteomes" id="UP000009183">
    <property type="component" value="Unassembled WGS sequence, unordered"/>
</dbReference>
<organism evidence="2 3">
    <name type="scientific">Vitis vinifera</name>
    <name type="common">Grape</name>
    <dbReference type="NCBI Taxonomy" id="29760"/>
    <lineage>
        <taxon>Eukaryota</taxon>
        <taxon>Viridiplantae</taxon>
        <taxon>Streptophyta</taxon>
        <taxon>Embryophyta</taxon>
        <taxon>Tracheophyta</taxon>
        <taxon>Spermatophyta</taxon>
        <taxon>Magnoliopsida</taxon>
        <taxon>eudicotyledons</taxon>
        <taxon>Gunneridae</taxon>
        <taxon>Pentapetalae</taxon>
        <taxon>rosids</taxon>
        <taxon>Vitales</taxon>
        <taxon>Vitaceae</taxon>
        <taxon>Viteae</taxon>
        <taxon>Vitis</taxon>
    </lineage>
</organism>
<dbReference type="GO" id="GO:0016168">
    <property type="term" value="F:chlorophyll binding"/>
    <property type="evidence" value="ECO:0007669"/>
    <property type="project" value="InterPro"/>
</dbReference>
<dbReference type="InterPro" id="IPR036001">
    <property type="entry name" value="PS_II_antenna-like_sf"/>
</dbReference>
<gene>
    <name evidence="2" type="ORF">VIT_00s0187g00140</name>
</gene>
<dbReference type="GO" id="GO:0009767">
    <property type="term" value="P:photosynthetic electron transport chain"/>
    <property type="evidence" value="ECO:0007669"/>
    <property type="project" value="InterPro"/>
</dbReference>
<proteinExistence type="predicted"/>
<feature type="transmembrane region" description="Helical" evidence="1">
    <location>
        <begin position="25"/>
        <end position="47"/>
    </location>
</feature>
<dbReference type="AlphaFoldDB" id="D7TRI0"/>
<dbReference type="EMBL" id="FN596025">
    <property type="protein sequence ID" value="CBI33104.3"/>
    <property type="molecule type" value="Genomic_DNA"/>
</dbReference>
<keyword evidence="1" id="KW-0472">Membrane</keyword>
<keyword evidence="3" id="KW-1185">Reference proteome</keyword>
<keyword evidence="1" id="KW-1133">Transmembrane helix</keyword>
<reference evidence="3" key="1">
    <citation type="journal article" date="2007" name="Nature">
        <title>The grapevine genome sequence suggests ancestral hexaploidization in major angiosperm phyla.</title>
        <authorList>
            <consortium name="The French-Italian Public Consortium for Grapevine Genome Characterization."/>
            <person name="Jaillon O."/>
            <person name="Aury J.-M."/>
            <person name="Noel B."/>
            <person name="Policriti A."/>
            <person name="Clepet C."/>
            <person name="Casagrande A."/>
            <person name="Choisne N."/>
            <person name="Aubourg S."/>
            <person name="Vitulo N."/>
            <person name="Jubin C."/>
            <person name="Vezzi A."/>
            <person name="Legeai F."/>
            <person name="Hugueney P."/>
            <person name="Dasilva C."/>
            <person name="Horner D."/>
            <person name="Mica E."/>
            <person name="Jublot D."/>
            <person name="Poulain J."/>
            <person name="Bruyere C."/>
            <person name="Billault A."/>
            <person name="Segurens B."/>
            <person name="Gouyvenoux M."/>
            <person name="Ugarte E."/>
            <person name="Cattonaro F."/>
            <person name="Anthouard V."/>
            <person name="Vico V."/>
            <person name="Del Fabbro C."/>
            <person name="Alaux M."/>
            <person name="Di Gaspero G."/>
            <person name="Dumas V."/>
            <person name="Felice N."/>
            <person name="Paillard S."/>
            <person name="Juman I."/>
            <person name="Moroldo M."/>
            <person name="Scalabrin S."/>
            <person name="Canaguier A."/>
            <person name="Le Clainche I."/>
            <person name="Malacrida G."/>
            <person name="Durand E."/>
            <person name="Pesole G."/>
            <person name="Laucou V."/>
            <person name="Chatelet P."/>
            <person name="Merdinoglu D."/>
            <person name="Delledonne M."/>
            <person name="Pezzotti M."/>
            <person name="Lecharny A."/>
            <person name="Scarpelli C."/>
            <person name="Artiguenave F."/>
            <person name="Pe M.E."/>
            <person name="Valle G."/>
            <person name="Morgante M."/>
            <person name="Caboche M."/>
            <person name="Adam-Blondon A.-F."/>
            <person name="Weissenbach J."/>
            <person name="Quetier F."/>
            <person name="Wincker P."/>
        </authorList>
    </citation>
    <scope>NUCLEOTIDE SEQUENCE [LARGE SCALE GENOMIC DNA]</scope>
    <source>
        <strain evidence="3">cv. Pinot noir / PN40024</strain>
    </source>
</reference>
<name>D7TRI0_VITVI</name>
<accession>D7TRI0</accession>
<evidence type="ECO:0000313" key="2">
    <source>
        <dbReference type="EMBL" id="CBI33104.3"/>
    </source>
</evidence>
<dbReference type="SUPFAM" id="SSF161077">
    <property type="entry name" value="Photosystem II antenna protein-like"/>
    <property type="match status" value="1"/>
</dbReference>
<protein>
    <submittedName>
        <fullName evidence="2">Uncharacterized protein</fullName>
    </submittedName>
</protein>
<dbReference type="InParanoid" id="D7TRI0"/>